<keyword evidence="3" id="KW-0378">Hydrolase</keyword>
<name>A0A1J4K1C2_9EUKA</name>
<dbReference type="GeneID" id="94841241"/>
<dbReference type="VEuPathDB" id="TrichDB:TRFO_29043"/>
<keyword evidence="4" id="KW-0904">Protein phosphatase</keyword>
<organism evidence="6 7">
    <name type="scientific">Tritrichomonas foetus</name>
    <dbReference type="NCBI Taxonomy" id="1144522"/>
    <lineage>
        <taxon>Eukaryota</taxon>
        <taxon>Metamonada</taxon>
        <taxon>Parabasalia</taxon>
        <taxon>Tritrichomonadida</taxon>
        <taxon>Tritrichomonadidae</taxon>
        <taxon>Tritrichomonas</taxon>
    </lineage>
</organism>
<reference evidence="6" key="1">
    <citation type="submission" date="2016-10" db="EMBL/GenBank/DDBJ databases">
        <authorList>
            <person name="Benchimol M."/>
            <person name="Almeida L.G."/>
            <person name="Vasconcelos A.T."/>
            <person name="Perreira-Neves A."/>
            <person name="Rosa I.A."/>
            <person name="Tasca T."/>
            <person name="Bogo M.R."/>
            <person name="de Souza W."/>
        </authorList>
    </citation>
    <scope>NUCLEOTIDE SEQUENCE [LARGE SCALE GENOMIC DNA]</scope>
    <source>
        <strain evidence="6">K</strain>
    </source>
</reference>
<feature type="region of interest" description="Disordered" evidence="5">
    <location>
        <begin position="1"/>
        <end position="36"/>
    </location>
</feature>
<dbReference type="GO" id="GO:0008138">
    <property type="term" value="F:protein tyrosine/serine/threonine phosphatase activity"/>
    <property type="evidence" value="ECO:0007669"/>
    <property type="project" value="TreeGrafter"/>
</dbReference>
<dbReference type="PANTHER" id="PTHR45848">
    <property type="entry name" value="DUAL SPECIFICITY PROTEIN PHOSPHATASE 12 FAMILY MEMBER"/>
    <property type="match status" value="1"/>
</dbReference>
<gene>
    <name evidence="6" type="ORF">TRFO_29043</name>
</gene>
<dbReference type="PANTHER" id="PTHR45848:SF4">
    <property type="entry name" value="DUAL SPECIFICITY PROTEIN PHOSPHATASE 12"/>
    <property type="match status" value="1"/>
</dbReference>
<keyword evidence="7" id="KW-1185">Reference proteome</keyword>
<evidence type="ECO:0000256" key="5">
    <source>
        <dbReference type="SAM" id="MobiDB-lite"/>
    </source>
</evidence>
<dbReference type="EMBL" id="MLAK01000823">
    <property type="protein sequence ID" value="OHT03550.1"/>
    <property type="molecule type" value="Genomic_DNA"/>
</dbReference>
<dbReference type="AlphaFoldDB" id="A0A1J4K1C2"/>
<protein>
    <recommendedName>
        <fullName evidence="2">protein-tyrosine-phosphatase</fullName>
        <ecNumber evidence="2">3.1.3.48</ecNumber>
    </recommendedName>
</protein>
<evidence type="ECO:0000256" key="2">
    <source>
        <dbReference type="ARBA" id="ARBA00013064"/>
    </source>
</evidence>
<proteinExistence type="inferred from homology"/>
<comment type="similarity">
    <text evidence="1">Belongs to the protein-tyrosine phosphatase family. Non-receptor class dual specificity subfamily.</text>
</comment>
<accession>A0A1J4K1C2</accession>
<dbReference type="EC" id="3.1.3.48" evidence="2"/>
<evidence type="ECO:0000313" key="6">
    <source>
        <dbReference type="EMBL" id="OHT03550.1"/>
    </source>
</evidence>
<evidence type="ECO:0000313" key="7">
    <source>
        <dbReference type="Proteomes" id="UP000179807"/>
    </source>
</evidence>
<dbReference type="OrthoDB" id="2017893at2759"/>
<dbReference type="RefSeq" id="XP_068356686.1">
    <property type="nucleotide sequence ID" value="XM_068506537.1"/>
</dbReference>
<dbReference type="GO" id="GO:0004725">
    <property type="term" value="F:protein tyrosine phosphatase activity"/>
    <property type="evidence" value="ECO:0007669"/>
    <property type="project" value="UniProtKB-EC"/>
</dbReference>
<sequence length="146" mass="16784">MSSEEVNNTENITPSQTETNNESTGDKENCTEENQSNTEDQHVITYRCQQCRIILFKSTDIIPHEATKLRDFANKRRQFADGSNKCSSFFIEKPNWLDARGRMSDTIYCPKCNYKIGHFSWKGSQCSCGEWVKPSFQIPISRVDAI</sequence>
<comment type="caution">
    <text evidence="6">The sequence shown here is derived from an EMBL/GenBank/DDBJ whole genome shotgun (WGS) entry which is preliminary data.</text>
</comment>
<evidence type="ECO:0000256" key="3">
    <source>
        <dbReference type="ARBA" id="ARBA00022801"/>
    </source>
</evidence>
<dbReference type="Proteomes" id="UP000179807">
    <property type="component" value="Unassembled WGS sequence"/>
</dbReference>
<evidence type="ECO:0000256" key="1">
    <source>
        <dbReference type="ARBA" id="ARBA00008601"/>
    </source>
</evidence>
<feature type="compositionally biased region" description="Polar residues" evidence="5">
    <location>
        <begin position="1"/>
        <end position="23"/>
    </location>
</feature>
<evidence type="ECO:0000256" key="4">
    <source>
        <dbReference type="ARBA" id="ARBA00022912"/>
    </source>
</evidence>